<dbReference type="FunFam" id="1.10.196.10:FF:000001">
    <property type="entry name" value="Regulator of G-protein signaling 8"/>
    <property type="match status" value="1"/>
</dbReference>
<keyword evidence="7" id="KW-0734">Signal transduction inhibitor</keyword>
<feature type="compositionally biased region" description="Low complexity" evidence="13">
    <location>
        <begin position="624"/>
        <end position="648"/>
    </location>
</feature>
<keyword evidence="4" id="KW-0488">Methylation</keyword>
<evidence type="ECO:0000256" key="1">
    <source>
        <dbReference type="ARBA" id="ARBA00004123"/>
    </source>
</evidence>
<dbReference type="SMART" id="SM00228">
    <property type="entry name" value="PDZ"/>
    <property type="match status" value="1"/>
</dbReference>
<dbReference type="GO" id="GO:0005737">
    <property type="term" value="C:cytoplasm"/>
    <property type="evidence" value="ECO:0007669"/>
    <property type="project" value="UniProtKB-SubCell"/>
</dbReference>
<evidence type="ECO:0000313" key="18">
    <source>
        <dbReference type="Proteomes" id="UP000593571"/>
    </source>
</evidence>
<keyword evidence="8" id="KW-0832">Ubl conjugation</keyword>
<dbReference type="FunFam" id="1.10.196.10:FF:000003">
    <property type="entry name" value="regulator of G-protein signaling 3 isoform X1"/>
    <property type="match status" value="1"/>
</dbReference>
<feature type="compositionally biased region" description="Basic and acidic residues" evidence="13">
    <location>
        <begin position="577"/>
        <end position="593"/>
    </location>
</feature>
<dbReference type="CDD" id="cd08685">
    <property type="entry name" value="C2_RGS-like"/>
    <property type="match status" value="1"/>
</dbReference>
<dbReference type="SUPFAM" id="SSF50156">
    <property type="entry name" value="PDZ domain-like"/>
    <property type="match status" value="1"/>
</dbReference>
<keyword evidence="9" id="KW-0472">Membrane</keyword>
<dbReference type="PROSITE" id="PS50132">
    <property type="entry name" value="RGS"/>
    <property type="match status" value="1"/>
</dbReference>
<dbReference type="InterPro" id="IPR036305">
    <property type="entry name" value="RGS_sf"/>
</dbReference>
<dbReference type="Gene3D" id="1.10.167.10">
    <property type="entry name" value="Regulator of G-protein Signalling 4, domain 2"/>
    <property type="match status" value="1"/>
</dbReference>
<dbReference type="PROSITE" id="PS50106">
    <property type="entry name" value="PDZ"/>
    <property type="match status" value="1"/>
</dbReference>
<proteinExistence type="predicted"/>
<dbReference type="Gene3D" id="1.10.196.10">
    <property type="match status" value="2"/>
</dbReference>
<comment type="caution">
    <text evidence="17">The sequence shown here is derived from an EMBL/GenBank/DDBJ whole genome shotgun (WGS) entry which is preliminary data.</text>
</comment>
<evidence type="ECO:0000259" key="14">
    <source>
        <dbReference type="PROSITE" id="PS50004"/>
    </source>
</evidence>
<evidence type="ECO:0000256" key="3">
    <source>
        <dbReference type="ARBA" id="ARBA00004496"/>
    </source>
</evidence>
<sequence length="1090" mass="120441">MESQRWDTSLTRKDAWTQTSPARRRIGHTKIQGAGQLKLSIDAQDGVLLLHIIECKGLMSKYPGNCDPYVKISLIPEDNRLRHQKTQTIPSCRDPVFHEHFFFPVQEEDERKRLLVTVWNRAGDSRQSALIGCMSFGVKSLLTPDKEISGWYYLLGEALGRTKHLKVARRRLRPLRDPLLRMPGGGDTENGEKLKITIPRGKDGFGFTICCDSPVRVQAVDSGGPAERAGLQQLDTVLQLNERPVEHWKCVELAHEIRSCPSEIILLVWRMVPQVKPGPDGGVLRRASCKSTHDLQSPPNKREKNCTHGAQARPEQRHSCHLVCDSSDGLLLGGWERYTEVAKRGGQHTLPALSRATAPTDPNYIILAPLNPGSQLLRPVYQEDAIPEESGSPSKGKSYTGLGKKSRLMKTVQTMKGHGNYQNCPVMRPHTPHSSYGTYVTLAPKVLVFPVFVQPLDLCNPARTLLLSEELLLYEGRNKASEVTLFAYSDLLLFTKEDEPGRCNVLRNPLYLQSVKLQEGSSEDLKFCVLYLAEKAECLFTLEAHSQEQKKRVCWCLSENIAKQQQLAASPPQSKMFESETNEKTEMPLEEGKGPSAEDPPPSKDPSPSQELPPGQDLSPNKDPSSLPEPSPGQESPSSKDSPSSKEPLPSRELSPSKDSPSCQEPPASPALPPSQDHPTGQEPPPSQDLPATQDPTAQDLPPCQDLPSSQGPLPAEPLAEETTIPGDPPAATGDLPVASRPTFVIPEVRLDSAYSQEAGAGGGSSGDEGDAEEAEEGDEGDEGEEDEDEDTSDDNYGERGEAKRSSMIETGQGAEGGLSLRVQNSLRRRTHSEGSLLQEPRGPCFASASDTTLHCSDGEGATSPWPMPSPRTLKKELGRNGGSMHHLSLFFMGHRKMSGPDMVGDDDEGSRKRKSKNLAKDMKNKLGIFRRRNESPGAQPAGKADKVMKSFKPTSEEALKWGESLEKLLLHKYGLAVFQAFLRTEFSEENLEFWLACEDFKKVKSQSKMAAKAKKIFAEYIAIQACKEVNLDSYTREHTKDNLQSVTRGCFDLAQKRIFGLMEKDSYPRFLRSDLYLDLINQKKMSPPL</sequence>
<dbReference type="Gene3D" id="2.60.40.150">
    <property type="entry name" value="C2 domain"/>
    <property type="match status" value="1"/>
</dbReference>
<dbReference type="PROSITE" id="PS50004">
    <property type="entry name" value="C2"/>
    <property type="match status" value="1"/>
</dbReference>
<evidence type="ECO:0000256" key="12">
    <source>
        <dbReference type="ARBA" id="ARBA00070073"/>
    </source>
</evidence>
<dbReference type="CDD" id="cd08713">
    <property type="entry name" value="RGS_RGS3"/>
    <property type="match status" value="1"/>
</dbReference>
<feature type="domain" description="PDZ" evidence="15">
    <location>
        <begin position="195"/>
        <end position="272"/>
    </location>
</feature>
<evidence type="ECO:0000256" key="5">
    <source>
        <dbReference type="ARBA" id="ARBA00022490"/>
    </source>
</evidence>
<dbReference type="Pfam" id="PF00168">
    <property type="entry name" value="C2"/>
    <property type="match status" value="1"/>
</dbReference>
<dbReference type="GO" id="GO:0005886">
    <property type="term" value="C:plasma membrane"/>
    <property type="evidence" value="ECO:0007669"/>
    <property type="project" value="UniProtKB-ARBA"/>
</dbReference>
<dbReference type="FunFam" id="1.10.167.10:FF:000001">
    <property type="entry name" value="Putative regulator of g-protein signaling 12"/>
    <property type="match status" value="1"/>
</dbReference>
<dbReference type="SUPFAM" id="SSF48097">
    <property type="entry name" value="Regulator of G-protein signaling, RGS"/>
    <property type="match status" value="1"/>
</dbReference>
<dbReference type="InterPro" id="IPR001478">
    <property type="entry name" value="PDZ"/>
</dbReference>
<dbReference type="FunFam" id="2.30.29.30:FF:000285">
    <property type="entry name" value="regulator of G-protein signaling 3 isoform X1"/>
    <property type="match status" value="1"/>
</dbReference>
<dbReference type="CDD" id="cd06711">
    <property type="entry name" value="PDZ_RGS3-like"/>
    <property type="match status" value="1"/>
</dbReference>
<name>A0A7J8IQZ1_ROUAE</name>
<evidence type="ECO:0000256" key="4">
    <source>
        <dbReference type="ARBA" id="ARBA00022481"/>
    </source>
</evidence>
<evidence type="ECO:0000256" key="8">
    <source>
        <dbReference type="ARBA" id="ARBA00022843"/>
    </source>
</evidence>
<dbReference type="InterPro" id="IPR016137">
    <property type="entry name" value="RGS"/>
</dbReference>
<dbReference type="Gene3D" id="2.30.42.10">
    <property type="match status" value="1"/>
</dbReference>
<evidence type="ECO:0000256" key="2">
    <source>
        <dbReference type="ARBA" id="ARBA00004170"/>
    </source>
</evidence>
<dbReference type="InterPro" id="IPR034951">
    <property type="entry name" value="RGS_RGS3"/>
</dbReference>
<organism evidence="17 18">
    <name type="scientific">Rousettus aegyptiacus</name>
    <name type="common">Egyptian fruit bat</name>
    <name type="synonym">Pteropus aegyptiacus</name>
    <dbReference type="NCBI Taxonomy" id="9407"/>
    <lineage>
        <taxon>Eukaryota</taxon>
        <taxon>Metazoa</taxon>
        <taxon>Chordata</taxon>
        <taxon>Craniata</taxon>
        <taxon>Vertebrata</taxon>
        <taxon>Euteleostomi</taxon>
        <taxon>Mammalia</taxon>
        <taxon>Eutheria</taxon>
        <taxon>Laurasiatheria</taxon>
        <taxon>Chiroptera</taxon>
        <taxon>Yinpterochiroptera</taxon>
        <taxon>Pteropodoidea</taxon>
        <taxon>Pteropodidae</taxon>
        <taxon>Rousettinae</taxon>
        <taxon>Rousettus</taxon>
    </lineage>
</organism>
<evidence type="ECO:0000259" key="16">
    <source>
        <dbReference type="PROSITE" id="PS50132"/>
    </source>
</evidence>
<dbReference type="InterPro" id="IPR035892">
    <property type="entry name" value="C2_domain_sf"/>
</dbReference>
<evidence type="ECO:0000256" key="13">
    <source>
        <dbReference type="SAM" id="MobiDB-lite"/>
    </source>
</evidence>
<dbReference type="AlphaFoldDB" id="A0A7J8IQZ1"/>
<evidence type="ECO:0000259" key="15">
    <source>
        <dbReference type="PROSITE" id="PS50106"/>
    </source>
</evidence>
<dbReference type="Proteomes" id="UP000593571">
    <property type="component" value="Unassembled WGS sequence"/>
</dbReference>
<evidence type="ECO:0000256" key="9">
    <source>
        <dbReference type="ARBA" id="ARBA00023136"/>
    </source>
</evidence>
<dbReference type="InterPro" id="IPR024066">
    <property type="entry name" value="RGS_subdom1/3"/>
</dbReference>
<evidence type="ECO:0000256" key="7">
    <source>
        <dbReference type="ARBA" id="ARBA00022700"/>
    </source>
</evidence>
<reference evidence="17 18" key="1">
    <citation type="journal article" date="2020" name="Nature">
        <title>Six reference-quality genomes reveal evolution of bat adaptations.</title>
        <authorList>
            <person name="Jebb D."/>
            <person name="Huang Z."/>
            <person name="Pippel M."/>
            <person name="Hughes G.M."/>
            <person name="Lavrichenko K."/>
            <person name="Devanna P."/>
            <person name="Winkler S."/>
            <person name="Jermiin L.S."/>
            <person name="Skirmuntt E.C."/>
            <person name="Katzourakis A."/>
            <person name="Burkitt-Gray L."/>
            <person name="Ray D.A."/>
            <person name="Sullivan K.A.M."/>
            <person name="Roscito J.G."/>
            <person name="Kirilenko B.M."/>
            <person name="Davalos L.M."/>
            <person name="Corthals A.P."/>
            <person name="Power M.L."/>
            <person name="Jones G."/>
            <person name="Ransome R.D."/>
            <person name="Dechmann D.K.N."/>
            <person name="Locatelli A.G."/>
            <person name="Puechmaille S.J."/>
            <person name="Fedrigo O."/>
            <person name="Jarvis E.D."/>
            <person name="Hiller M."/>
            <person name="Vernes S.C."/>
            <person name="Myers E.W."/>
            <person name="Teeling E.C."/>
        </authorList>
    </citation>
    <scope>NUCLEOTIDE SEQUENCE [LARGE SCALE GENOMIC DNA]</scope>
    <source>
        <strain evidence="17">MRouAeg1</strain>
        <tissue evidence="17">Muscle</tissue>
    </source>
</reference>
<dbReference type="Pfam" id="PF00615">
    <property type="entry name" value="RGS"/>
    <property type="match status" value="1"/>
</dbReference>
<dbReference type="FunFam" id="2.60.40.150:FF:000263">
    <property type="entry name" value="Regulator of G-protein signaling 3"/>
    <property type="match status" value="1"/>
</dbReference>
<comment type="subcellular location">
    <subcellularLocation>
        <location evidence="3">Cytoplasm</location>
    </subcellularLocation>
    <subcellularLocation>
        <location evidence="2">Membrane</location>
        <topology evidence="2">Peripheral membrane protein</topology>
    </subcellularLocation>
    <subcellularLocation>
        <location evidence="1">Nucleus</location>
    </subcellularLocation>
</comment>
<keyword evidence="10" id="KW-0539">Nucleus</keyword>
<dbReference type="SMART" id="SM00315">
    <property type="entry name" value="RGS"/>
    <property type="match status" value="1"/>
</dbReference>
<keyword evidence="18" id="KW-1185">Reference proteome</keyword>
<evidence type="ECO:0000256" key="10">
    <source>
        <dbReference type="ARBA" id="ARBA00023242"/>
    </source>
</evidence>
<keyword evidence="5" id="KW-0963">Cytoplasm</keyword>
<dbReference type="GO" id="GO:0005096">
    <property type="term" value="F:GTPase activator activity"/>
    <property type="evidence" value="ECO:0007669"/>
    <property type="project" value="UniProtKB-ARBA"/>
</dbReference>
<feature type="domain" description="C2" evidence="14">
    <location>
        <begin position="33"/>
        <end position="152"/>
    </location>
</feature>
<evidence type="ECO:0000256" key="11">
    <source>
        <dbReference type="ARBA" id="ARBA00055005"/>
    </source>
</evidence>
<accession>A0A7J8IQZ1</accession>
<evidence type="ECO:0000313" key="17">
    <source>
        <dbReference type="EMBL" id="KAF6487027.1"/>
    </source>
</evidence>
<dbReference type="GO" id="GO:0005634">
    <property type="term" value="C:nucleus"/>
    <property type="evidence" value="ECO:0007669"/>
    <property type="project" value="UniProtKB-SubCell"/>
</dbReference>
<dbReference type="SUPFAM" id="SSF49562">
    <property type="entry name" value="C2 domain (Calcium/lipid-binding domain, CaLB)"/>
    <property type="match status" value="1"/>
</dbReference>
<dbReference type="SMART" id="SM00239">
    <property type="entry name" value="C2"/>
    <property type="match status" value="1"/>
</dbReference>
<dbReference type="FunFam" id="2.30.42.10:FF:000098">
    <property type="entry name" value="regulator of G-protein signaling 3 isoform X1"/>
    <property type="match status" value="1"/>
</dbReference>
<dbReference type="PANTHER" id="PTHR46848">
    <property type="entry name" value="REGULATOR OF G-PROTEIN SIGNALING 3"/>
    <property type="match status" value="1"/>
</dbReference>
<dbReference type="PANTHER" id="PTHR46848:SF1">
    <property type="entry name" value="REGULATOR OF G-PROTEIN SIGNALING 3"/>
    <property type="match status" value="1"/>
</dbReference>
<dbReference type="InterPro" id="IPR011993">
    <property type="entry name" value="PH-like_dom_sf"/>
</dbReference>
<dbReference type="PRINTS" id="PR01301">
    <property type="entry name" value="RGSPROTEIN"/>
</dbReference>
<gene>
    <name evidence="17" type="ORF">HJG63_016644</name>
</gene>
<evidence type="ECO:0000256" key="6">
    <source>
        <dbReference type="ARBA" id="ARBA00022553"/>
    </source>
</evidence>
<dbReference type="EMBL" id="JACASE010000003">
    <property type="protein sequence ID" value="KAF6487027.1"/>
    <property type="molecule type" value="Genomic_DNA"/>
</dbReference>
<dbReference type="InterPro" id="IPR036034">
    <property type="entry name" value="PDZ_sf"/>
</dbReference>
<keyword evidence="6" id="KW-0597">Phosphoprotein</keyword>
<dbReference type="InterPro" id="IPR000008">
    <property type="entry name" value="C2_dom"/>
</dbReference>
<dbReference type="Pfam" id="PF00595">
    <property type="entry name" value="PDZ"/>
    <property type="match status" value="1"/>
</dbReference>
<comment type="function">
    <text evidence="11">Down-regulates signaling from heterotrimeric G-proteins by increasing the GTPase activity of the alpha subunits, thereby driving them into their inactive GDP-bound form. Down-regulates G-protein-mediated release of inositol phosphates and activation of MAP kinases.</text>
</comment>
<protein>
    <recommendedName>
        <fullName evidence="12">Regulator of G-protein signaling 3</fullName>
    </recommendedName>
</protein>
<dbReference type="SUPFAM" id="SSF50729">
    <property type="entry name" value="PH domain-like"/>
    <property type="match status" value="1"/>
</dbReference>
<dbReference type="Gene3D" id="2.30.29.30">
    <property type="entry name" value="Pleckstrin-homology domain (PH domain)/Phosphotyrosine-binding domain (PTB)"/>
    <property type="match status" value="1"/>
</dbReference>
<dbReference type="InterPro" id="IPR044926">
    <property type="entry name" value="RGS_subdomain_2"/>
</dbReference>
<feature type="domain" description="RGS" evidence="16">
    <location>
        <begin position="965"/>
        <end position="1081"/>
    </location>
</feature>
<feature type="compositionally biased region" description="Basic and acidic residues" evidence="13">
    <location>
        <begin position="797"/>
        <end position="807"/>
    </location>
</feature>
<feature type="region of interest" description="Disordered" evidence="13">
    <location>
        <begin position="565"/>
        <end position="823"/>
    </location>
</feature>
<feature type="compositionally biased region" description="Acidic residues" evidence="13">
    <location>
        <begin position="768"/>
        <end position="796"/>
    </location>
</feature>
<dbReference type="GO" id="GO:0009968">
    <property type="term" value="P:negative regulation of signal transduction"/>
    <property type="evidence" value="ECO:0007669"/>
    <property type="project" value="UniProtKB-KW"/>
</dbReference>
<dbReference type="GO" id="GO:0007186">
    <property type="term" value="P:G protein-coupled receptor signaling pathway"/>
    <property type="evidence" value="ECO:0007669"/>
    <property type="project" value="UniProtKB-ARBA"/>
</dbReference>